<evidence type="ECO:0000313" key="1">
    <source>
        <dbReference type="EMBL" id="PLW36890.1"/>
    </source>
</evidence>
<dbReference type="AlphaFoldDB" id="A0A2N5UGN8"/>
<organism evidence="1 2">
    <name type="scientific">Puccinia coronata f. sp. avenae</name>
    <dbReference type="NCBI Taxonomy" id="200324"/>
    <lineage>
        <taxon>Eukaryota</taxon>
        <taxon>Fungi</taxon>
        <taxon>Dikarya</taxon>
        <taxon>Basidiomycota</taxon>
        <taxon>Pucciniomycotina</taxon>
        <taxon>Pucciniomycetes</taxon>
        <taxon>Pucciniales</taxon>
        <taxon>Pucciniaceae</taxon>
        <taxon>Puccinia</taxon>
    </lineage>
</organism>
<protein>
    <submittedName>
        <fullName evidence="1">Uncharacterized protein</fullName>
    </submittedName>
</protein>
<dbReference type="Proteomes" id="UP000235392">
    <property type="component" value="Unassembled WGS sequence"/>
</dbReference>
<reference evidence="1 2" key="1">
    <citation type="submission" date="2017-11" db="EMBL/GenBank/DDBJ databases">
        <title>De novo assembly and phasing of dikaryotic genomes from two isolates of Puccinia coronata f. sp. avenae, the causal agent of oat crown rust.</title>
        <authorList>
            <person name="Miller M.E."/>
            <person name="Zhang Y."/>
            <person name="Omidvar V."/>
            <person name="Sperschneider J."/>
            <person name="Schwessinger B."/>
            <person name="Raley C."/>
            <person name="Palmer J.M."/>
            <person name="Garnica D."/>
            <person name="Upadhyaya N."/>
            <person name="Rathjen J."/>
            <person name="Taylor J.M."/>
            <person name="Park R.F."/>
            <person name="Dodds P.N."/>
            <person name="Hirsch C.D."/>
            <person name="Kianian S.F."/>
            <person name="Figueroa M."/>
        </authorList>
    </citation>
    <scope>NUCLEOTIDE SEQUENCE [LARGE SCALE GENOMIC DNA]</scope>
    <source>
        <strain evidence="1">12SD80</strain>
    </source>
</reference>
<accession>A0A2N5UGN8</accession>
<dbReference type="EMBL" id="PGCI01000152">
    <property type="protein sequence ID" value="PLW36890.1"/>
    <property type="molecule type" value="Genomic_DNA"/>
</dbReference>
<proteinExistence type="predicted"/>
<gene>
    <name evidence="1" type="ORF">PCASD_10180</name>
</gene>
<comment type="caution">
    <text evidence="1">The sequence shown here is derived from an EMBL/GenBank/DDBJ whole genome shotgun (WGS) entry which is preliminary data.</text>
</comment>
<evidence type="ECO:0000313" key="2">
    <source>
        <dbReference type="Proteomes" id="UP000235392"/>
    </source>
</evidence>
<sequence>MRGISLVFFCRRWSDKMFCQTFVGGLTTRTRRADLPSAVHPCHRLWPKQQRLVGYLDIVDLLFIHNTCKMEPTVIFYKCM</sequence>
<name>A0A2N5UGN8_9BASI</name>